<dbReference type="PATRIC" id="fig|361183.4.peg.1719"/>
<dbReference type="STRING" id="361183.AMC99_01748"/>
<sequence length="125" mass="13291">MRALLPLMALMLVAATPAEERAEALSGAWTVNLRLNLDDQSYSQPMVLTVGNDGSVGGSFYNSEILAGKAGTAQGRTCVAFRTTDGSGYYHTSACLVDGNMIGQTWSEGRSFVLPWTAKRPVTGD</sequence>
<dbReference type="KEGG" id="aep:AMC99_01748"/>
<organism evidence="2 3">
    <name type="scientific">Altererythrobacter epoxidivorans</name>
    <dbReference type="NCBI Taxonomy" id="361183"/>
    <lineage>
        <taxon>Bacteria</taxon>
        <taxon>Pseudomonadati</taxon>
        <taxon>Pseudomonadota</taxon>
        <taxon>Alphaproteobacteria</taxon>
        <taxon>Sphingomonadales</taxon>
        <taxon>Erythrobacteraceae</taxon>
        <taxon>Altererythrobacter</taxon>
    </lineage>
</organism>
<evidence type="ECO:0000313" key="3">
    <source>
        <dbReference type="Proteomes" id="UP000057938"/>
    </source>
</evidence>
<keyword evidence="3" id="KW-1185">Reference proteome</keyword>
<name>A0A0M4MWD1_9SPHN</name>
<dbReference type="EMBL" id="CP012669">
    <property type="protein sequence ID" value="ALE17038.1"/>
    <property type="molecule type" value="Genomic_DNA"/>
</dbReference>
<keyword evidence="1" id="KW-0732">Signal</keyword>
<reference evidence="2 3" key="1">
    <citation type="submission" date="2015-09" db="EMBL/GenBank/DDBJ databases">
        <title>Complete genome sequence of a benzo[a]pyrene-degrading bacterium Altererythrobacter epoxidivorans CGMCC 1.7731T.</title>
        <authorList>
            <person name="Li Z."/>
            <person name="Cheng H."/>
            <person name="Huo Y."/>
            <person name="Xu X."/>
        </authorList>
    </citation>
    <scope>NUCLEOTIDE SEQUENCE [LARGE SCALE GENOMIC DNA]</scope>
    <source>
        <strain evidence="2 3">CGMCC 1.7731</strain>
    </source>
</reference>
<proteinExistence type="predicted"/>
<dbReference type="Proteomes" id="UP000057938">
    <property type="component" value="Chromosome"/>
</dbReference>
<accession>A0A0M4MWD1</accession>
<feature type="chain" id="PRO_5005798707" evidence="1">
    <location>
        <begin position="19"/>
        <end position="125"/>
    </location>
</feature>
<dbReference type="AlphaFoldDB" id="A0A0M4MWD1"/>
<evidence type="ECO:0000256" key="1">
    <source>
        <dbReference type="SAM" id="SignalP"/>
    </source>
</evidence>
<feature type="signal peptide" evidence="1">
    <location>
        <begin position="1"/>
        <end position="18"/>
    </location>
</feature>
<gene>
    <name evidence="2" type="ORF">AMC99_01748</name>
</gene>
<evidence type="ECO:0000313" key="2">
    <source>
        <dbReference type="EMBL" id="ALE17038.1"/>
    </source>
</evidence>
<protein>
    <submittedName>
        <fullName evidence="2">Uncharacterized protein</fullName>
    </submittedName>
</protein>